<protein>
    <submittedName>
        <fullName evidence="1">Uncharacterized protein</fullName>
    </submittedName>
</protein>
<dbReference type="AlphaFoldDB" id="C0D4S0"/>
<dbReference type="HOGENOM" id="CLU_3133935_0_0_9"/>
<evidence type="ECO:0000313" key="2">
    <source>
        <dbReference type="Proteomes" id="UP000004756"/>
    </source>
</evidence>
<keyword evidence="2" id="KW-1185">Reference proteome</keyword>
<name>C0D4S0_9FIRM</name>
<sequence>MTDLKICKKRNNGQRLHRLPIAFNKTEQLSVRLGAGGQLLCSVSYHIQF</sequence>
<evidence type="ECO:0000313" key="1">
    <source>
        <dbReference type="EMBL" id="EEG53686.1"/>
    </source>
</evidence>
<dbReference type="EMBL" id="ACCJ01000348">
    <property type="protein sequence ID" value="EEG53686.1"/>
    <property type="molecule type" value="Genomic_DNA"/>
</dbReference>
<reference evidence="1 2" key="2">
    <citation type="submission" date="2009-02" db="EMBL/GenBank/DDBJ databases">
        <title>Draft genome sequence of Clostridium asparagiforme (DSM 15981).</title>
        <authorList>
            <person name="Sudarsanam P."/>
            <person name="Ley R."/>
            <person name="Guruge J."/>
            <person name="Turnbaugh P.J."/>
            <person name="Mahowald M."/>
            <person name="Liep D."/>
            <person name="Gordon J."/>
        </authorList>
    </citation>
    <scope>NUCLEOTIDE SEQUENCE [LARGE SCALE GENOMIC DNA]</scope>
    <source>
        <strain evidence="1 2">DSM 15981</strain>
    </source>
</reference>
<dbReference type="Proteomes" id="UP000004756">
    <property type="component" value="Unassembled WGS sequence"/>
</dbReference>
<organism evidence="1 2">
    <name type="scientific">[Clostridium] asparagiforme DSM 15981</name>
    <dbReference type="NCBI Taxonomy" id="518636"/>
    <lineage>
        <taxon>Bacteria</taxon>
        <taxon>Bacillati</taxon>
        <taxon>Bacillota</taxon>
        <taxon>Clostridia</taxon>
        <taxon>Lachnospirales</taxon>
        <taxon>Lachnospiraceae</taxon>
        <taxon>Enterocloster</taxon>
    </lineage>
</organism>
<gene>
    <name evidence="1" type="ORF">CLOSTASPAR_04266</name>
</gene>
<accession>C0D4S0</accession>
<reference evidence="1 2" key="1">
    <citation type="submission" date="2009-01" db="EMBL/GenBank/DDBJ databases">
        <authorList>
            <person name="Fulton L."/>
            <person name="Clifton S."/>
            <person name="Fulton B."/>
            <person name="Xu J."/>
            <person name="Minx P."/>
            <person name="Pepin K.H."/>
            <person name="Johnson M."/>
            <person name="Bhonagiri V."/>
            <person name="Nash W.E."/>
            <person name="Mardis E.R."/>
            <person name="Wilson R.K."/>
        </authorList>
    </citation>
    <scope>NUCLEOTIDE SEQUENCE [LARGE SCALE GENOMIC DNA]</scope>
    <source>
        <strain evidence="1 2">DSM 15981</strain>
    </source>
</reference>
<proteinExistence type="predicted"/>
<comment type="caution">
    <text evidence="1">The sequence shown here is derived from an EMBL/GenBank/DDBJ whole genome shotgun (WGS) entry which is preliminary data.</text>
</comment>